<keyword evidence="3" id="KW-1185">Reference proteome</keyword>
<name>A0A5B7SZA1_9FLAO</name>
<dbReference type="RefSeq" id="WP_138854470.1">
    <property type="nucleotide sequence ID" value="NZ_CP040710.1"/>
</dbReference>
<dbReference type="Proteomes" id="UP000310017">
    <property type="component" value="Chromosome"/>
</dbReference>
<protein>
    <submittedName>
        <fullName evidence="2">DinB family protein</fullName>
    </submittedName>
</protein>
<dbReference type="Gene3D" id="1.20.120.450">
    <property type="entry name" value="dinb family like domain"/>
    <property type="match status" value="1"/>
</dbReference>
<evidence type="ECO:0000313" key="2">
    <source>
        <dbReference type="EMBL" id="QCX02134.1"/>
    </source>
</evidence>
<sequence>MKKTILPILVLTLVSFGIINTGLTDDERKMATEHLTQTKERLTSTLDGLDEEQLNFKPTAESWSIAECVEHLAIAENMFNGMLKGALKEPANTAMRDSVTMSDEKLIGFISVRDTKVKTPEPFEPMGKFGSHEETLEAFMSKRDEHIEYVKTTEDDLRNHYGKLPFATIDGLQIILFMSGHTERHVLQMEEVIAHEDFPMGEEDDDDN</sequence>
<dbReference type="EMBL" id="CP040710">
    <property type="protein sequence ID" value="QCX02134.1"/>
    <property type="molecule type" value="Genomic_DNA"/>
</dbReference>
<gene>
    <name evidence="2" type="ORF">FGM00_19180</name>
</gene>
<dbReference type="Pfam" id="PF12867">
    <property type="entry name" value="DinB_2"/>
    <property type="match status" value="1"/>
</dbReference>
<reference evidence="2 3" key="1">
    <citation type="submission" date="2019-05" db="EMBL/GenBank/DDBJ databases">
        <title>Genome sequencing of F202Z8.</title>
        <authorList>
            <person name="Kwon Y.M."/>
        </authorList>
    </citation>
    <scope>NUCLEOTIDE SEQUENCE [LARGE SCALE GENOMIC DNA]</scope>
    <source>
        <strain evidence="2 3">F202Z8</strain>
    </source>
</reference>
<accession>A0A5B7SZA1</accession>
<dbReference type="AlphaFoldDB" id="A0A5B7SZA1"/>
<dbReference type="SUPFAM" id="SSF109854">
    <property type="entry name" value="DinB/YfiT-like putative metalloenzymes"/>
    <property type="match status" value="1"/>
</dbReference>
<feature type="domain" description="DinB-like" evidence="1">
    <location>
        <begin position="35"/>
        <end position="189"/>
    </location>
</feature>
<evidence type="ECO:0000259" key="1">
    <source>
        <dbReference type="Pfam" id="PF12867"/>
    </source>
</evidence>
<proteinExistence type="predicted"/>
<dbReference type="KEGG" id="asag:FGM00_19180"/>
<organism evidence="2 3">
    <name type="scientific">Aggregatimonas sangjinii</name>
    <dbReference type="NCBI Taxonomy" id="2583587"/>
    <lineage>
        <taxon>Bacteria</taxon>
        <taxon>Pseudomonadati</taxon>
        <taxon>Bacteroidota</taxon>
        <taxon>Flavobacteriia</taxon>
        <taxon>Flavobacteriales</taxon>
        <taxon>Flavobacteriaceae</taxon>
        <taxon>Aggregatimonas</taxon>
    </lineage>
</organism>
<dbReference type="OrthoDB" id="1524454at2"/>
<evidence type="ECO:0000313" key="3">
    <source>
        <dbReference type="Proteomes" id="UP000310017"/>
    </source>
</evidence>
<dbReference type="InterPro" id="IPR024775">
    <property type="entry name" value="DinB-like"/>
</dbReference>
<dbReference type="InterPro" id="IPR034660">
    <property type="entry name" value="DinB/YfiT-like"/>
</dbReference>